<evidence type="ECO:0000313" key="3">
    <source>
        <dbReference type="Proteomes" id="UP000509667"/>
    </source>
</evidence>
<gene>
    <name evidence="2" type="ORF">HZS55_09180</name>
</gene>
<reference evidence="2 3" key="1">
    <citation type="submission" date="2020-07" db="EMBL/GenBank/DDBJ databases">
        <title>Halosimplex pelagicum sp. nov. and Halosimplex rubrum sp. nov., isolated from salted brown alga Laminaria, and emended description of the genus Halosimplex.</title>
        <authorList>
            <person name="Cui H."/>
        </authorList>
    </citation>
    <scope>NUCLEOTIDE SEQUENCE [LARGE SCALE GENOMIC DNA]</scope>
    <source>
        <strain evidence="2 3">R27</strain>
    </source>
</reference>
<organism evidence="2 3">
    <name type="scientific">Halosimplex rubrum</name>
    <dbReference type="NCBI Taxonomy" id="869889"/>
    <lineage>
        <taxon>Archaea</taxon>
        <taxon>Methanobacteriati</taxon>
        <taxon>Methanobacteriota</taxon>
        <taxon>Stenosarchaea group</taxon>
        <taxon>Halobacteria</taxon>
        <taxon>Halobacteriales</taxon>
        <taxon>Haloarculaceae</taxon>
        <taxon>Halosimplex</taxon>
    </lineage>
</organism>
<dbReference type="Proteomes" id="UP000509667">
    <property type="component" value="Chromosome"/>
</dbReference>
<dbReference type="AlphaFoldDB" id="A0A7D5P087"/>
<dbReference type="OrthoDB" id="380030at2157"/>
<evidence type="ECO:0000313" key="2">
    <source>
        <dbReference type="EMBL" id="QLH77457.1"/>
    </source>
</evidence>
<feature type="region of interest" description="Disordered" evidence="1">
    <location>
        <begin position="50"/>
        <end position="81"/>
    </location>
</feature>
<dbReference type="EMBL" id="CP058910">
    <property type="protein sequence ID" value="QLH77457.1"/>
    <property type="molecule type" value="Genomic_DNA"/>
</dbReference>
<proteinExistence type="predicted"/>
<evidence type="ECO:0000256" key="1">
    <source>
        <dbReference type="SAM" id="MobiDB-lite"/>
    </source>
</evidence>
<dbReference type="GeneID" id="56078033"/>
<protein>
    <submittedName>
        <fullName evidence="2">Uncharacterized protein</fullName>
    </submittedName>
</protein>
<dbReference type="KEGG" id="hrr:HZS55_09180"/>
<accession>A0A7D5P087</accession>
<sequence>MAWIRHDSGEETVIKCQQVLGSASPLETDDDGYAEVGDDAADQLVALHAHLDHSGPPPDGASEESDGAAADTFDAGEFVDRTPMSKVVEDIESGDYDAHLEEIKGAAGRQGVQDAVDERRE</sequence>
<keyword evidence="3" id="KW-1185">Reference proteome</keyword>
<dbReference type="RefSeq" id="WP_179911384.1">
    <property type="nucleotide sequence ID" value="NZ_CP058910.1"/>
</dbReference>
<name>A0A7D5P087_9EURY</name>